<dbReference type="GO" id="GO:0003723">
    <property type="term" value="F:RNA binding"/>
    <property type="evidence" value="ECO:0007669"/>
    <property type="project" value="UniProtKB-UniRule"/>
</dbReference>
<sequence length="262" mass="30245">MRTLDRTILFMNKYGVSPQKRFSQNFLIDERAISKIVSVLVKGEEVVEIGPGLGSVTFPLLERAGKLTAIDFDRDMVKVLESEIVSDKFQLIQADFLKCDLKAMFKNKITYIGNLPYQITRDLLKKILVEANFDKFGFMVQKEVADDFLNVKKGYQNMFSLLFDLFGSVERMLDLHPGAFYPPPKVNSSFLVLTNSNDFKISENQFEFLKACYKNSNKTLLNNLKNSNYSTYIDKLKEIIDLSYRPHQLNKEQYIKLLELIG</sequence>
<feature type="binding site" evidence="7">
    <location>
        <position position="95"/>
    </location>
    <ligand>
        <name>S-adenosyl-L-methionine</name>
        <dbReference type="ChEBI" id="CHEBI:59789"/>
    </ligand>
</feature>
<dbReference type="Pfam" id="PF00398">
    <property type="entry name" value="RrnaAD"/>
    <property type="match status" value="1"/>
</dbReference>
<name>A0A9D9D805_9BACL</name>
<dbReference type="GO" id="GO:0052908">
    <property type="term" value="F:16S rRNA (adenine(1518)-N(6)/adenine(1519)-N(6))-dimethyltransferase activity"/>
    <property type="evidence" value="ECO:0007669"/>
    <property type="project" value="UniProtKB-EC"/>
</dbReference>
<dbReference type="Proteomes" id="UP000823629">
    <property type="component" value="Unassembled WGS sequence"/>
</dbReference>
<dbReference type="InterPro" id="IPR001737">
    <property type="entry name" value="KsgA/Erm"/>
</dbReference>
<dbReference type="InterPro" id="IPR011530">
    <property type="entry name" value="rRNA_adenine_dimethylase"/>
</dbReference>
<dbReference type="InterPro" id="IPR023165">
    <property type="entry name" value="rRNA_Ade_diMease-like_C"/>
</dbReference>
<evidence type="ECO:0000313" key="10">
    <source>
        <dbReference type="Proteomes" id="UP000823629"/>
    </source>
</evidence>
<feature type="binding site" evidence="7">
    <location>
        <position position="25"/>
    </location>
    <ligand>
        <name>S-adenosyl-L-methionine</name>
        <dbReference type="ChEBI" id="CHEBI:59789"/>
    </ligand>
</feature>
<reference evidence="9" key="2">
    <citation type="journal article" date="2021" name="PeerJ">
        <title>Extensive microbial diversity within the chicken gut microbiome revealed by metagenomics and culture.</title>
        <authorList>
            <person name="Gilroy R."/>
            <person name="Ravi A."/>
            <person name="Getino M."/>
            <person name="Pursley I."/>
            <person name="Horton D.L."/>
            <person name="Alikhan N.F."/>
            <person name="Baker D."/>
            <person name="Gharbi K."/>
            <person name="Hall N."/>
            <person name="Watson M."/>
            <person name="Adriaenssens E.M."/>
            <person name="Foster-Nyarko E."/>
            <person name="Jarju S."/>
            <person name="Secka A."/>
            <person name="Antonio M."/>
            <person name="Oren A."/>
            <person name="Chaudhuri R.R."/>
            <person name="La Ragione R."/>
            <person name="Hildebrand F."/>
            <person name="Pallen M.J."/>
        </authorList>
    </citation>
    <scope>NUCLEOTIDE SEQUENCE</scope>
    <source>
        <strain evidence="9">1748</strain>
    </source>
</reference>
<dbReference type="PROSITE" id="PS51689">
    <property type="entry name" value="SAM_RNA_A_N6_MT"/>
    <property type="match status" value="1"/>
</dbReference>
<dbReference type="InterPro" id="IPR029063">
    <property type="entry name" value="SAM-dependent_MTases_sf"/>
</dbReference>
<feature type="binding site" evidence="7">
    <location>
        <position position="27"/>
    </location>
    <ligand>
        <name>S-adenosyl-L-methionine</name>
        <dbReference type="ChEBI" id="CHEBI:59789"/>
    </ligand>
</feature>
<dbReference type="NCBIfam" id="TIGR00755">
    <property type="entry name" value="ksgA"/>
    <property type="match status" value="1"/>
</dbReference>
<keyword evidence="3 7" id="KW-0489">Methyltransferase</keyword>
<keyword evidence="5 7" id="KW-0949">S-adenosyl-L-methionine</keyword>
<organism evidence="9 10">
    <name type="scientific">Candidatus Scatoplasma merdavium</name>
    <dbReference type="NCBI Taxonomy" id="2840932"/>
    <lineage>
        <taxon>Bacteria</taxon>
        <taxon>Bacillati</taxon>
        <taxon>Bacillota</taxon>
        <taxon>Bacilli</taxon>
        <taxon>Bacillales</taxon>
        <taxon>Candidatus Scatoplasma</taxon>
    </lineage>
</organism>
<dbReference type="EMBL" id="JADING010000061">
    <property type="protein sequence ID" value="MBO8414268.1"/>
    <property type="molecule type" value="Genomic_DNA"/>
</dbReference>
<comment type="caution">
    <text evidence="9">The sequence shown here is derived from an EMBL/GenBank/DDBJ whole genome shotgun (WGS) entry which is preliminary data.</text>
</comment>
<protein>
    <submittedName>
        <fullName evidence="9">Ribosomal RNA small subunit methyltransferase A</fullName>
        <ecNumber evidence="9">2.1.1.182</ecNumber>
    </submittedName>
</protein>
<evidence type="ECO:0000259" key="8">
    <source>
        <dbReference type="SMART" id="SM00650"/>
    </source>
</evidence>
<evidence type="ECO:0000256" key="3">
    <source>
        <dbReference type="ARBA" id="ARBA00022603"/>
    </source>
</evidence>
<dbReference type="AlphaFoldDB" id="A0A9D9D805"/>
<evidence type="ECO:0000256" key="7">
    <source>
        <dbReference type="PROSITE-ProRule" id="PRU01026"/>
    </source>
</evidence>
<feature type="binding site" evidence="7">
    <location>
        <position position="114"/>
    </location>
    <ligand>
        <name>S-adenosyl-L-methionine</name>
        <dbReference type="ChEBI" id="CHEBI:59789"/>
    </ligand>
</feature>
<feature type="binding site" evidence="7">
    <location>
        <position position="50"/>
    </location>
    <ligand>
        <name>S-adenosyl-L-methionine</name>
        <dbReference type="ChEBI" id="CHEBI:59789"/>
    </ligand>
</feature>
<dbReference type="SUPFAM" id="SSF53335">
    <property type="entry name" value="S-adenosyl-L-methionine-dependent methyltransferases"/>
    <property type="match status" value="1"/>
</dbReference>
<dbReference type="SMART" id="SM00650">
    <property type="entry name" value="rADc"/>
    <property type="match status" value="1"/>
</dbReference>
<feature type="binding site" evidence="7">
    <location>
        <position position="71"/>
    </location>
    <ligand>
        <name>S-adenosyl-L-methionine</name>
        <dbReference type="ChEBI" id="CHEBI:59789"/>
    </ligand>
</feature>
<keyword evidence="4 7" id="KW-0808">Transferase</keyword>
<gene>
    <name evidence="9" type="primary">rsmA</name>
    <name evidence="9" type="ORF">IAC78_02160</name>
</gene>
<dbReference type="InterPro" id="IPR020598">
    <property type="entry name" value="rRNA_Ade_methylase_Trfase_N"/>
</dbReference>
<evidence type="ECO:0000256" key="4">
    <source>
        <dbReference type="ARBA" id="ARBA00022679"/>
    </source>
</evidence>
<evidence type="ECO:0000256" key="5">
    <source>
        <dbReference type="ARBA" id="ARBA00022691"/>
    </source>
</evidence>
<keyword evidence="1" id="KW-0963">Cytoplasm</keyword>
<evidence type="ECO:0000256" key="6">
    <source>
        <dbReference type="ARBA" id="ARBA00022884"/>
    </source>
</evidence>
<dbReference type="EC" id="2.1.1.182" evidence="9"/>
<accession>A0A9D9D805</accession>
<reference evidence="9" key="1">
    <citation type="submission" date="2020-10" db="EMBL/GenBank/DDBJ databases">
        <authorList>
            <person name="Gilroy R."/>
        </authorList>
    </citation>
    <scope>NUCLEOTIDE SEQUENCE</scope>
    <source>
        <strain evidence="9">1748</strain>
    </source>
</reference>
<keyword evidence="2" id="KW-0698">rRNA processing</keyword>
<evidence type="ECO:0000256" key="1">
    <source>
        <dbReference type="ARBA" id="ARBA00022490"/>
    </source>
</evidence>
<evidence type="ECO:0000256" key="2">
    <source>
        <dbReference type="ARBA" id="ARBA00022552"/>
    </source>
</evidence>
<dbReference type="PANTHER" id="PTHR11727">
    <property type="entry name" value="DIMETHYLADENOSINE TRANSFERASE"/>
    <property type="match status" value="1"/>
</dbReference>
<dbReference type="Gene3D" id="3.40.50.150">
    <property type="entry name" value="Vaccinia Virus protein VP39"/>
    <property type="match status" value="1"/>
</dbReference>
<comment type="similarity">
    <text evidence="7">Belongs to the class I-like SAM-binding methyltransferase superfamily. rRNA adenine N(6)-methyltransferase family.</text>
</comment>
<dbReference type="GO" id="GO:0005829">
    <property type="term" value="C:cytosol"/>
    <property type="evidence" value="ECO:0007669"/>
    <property type="project" value="TreeGrafter"/>
</dbReference>
<dbReference type="Gene3D" id="1.10.8.100">
    <property type="entry name" value="Ribosomal RNA adenine dimethylase-like, domain 2"/>
    <property type="match status" value="1"/>
</dbReference>
<proteinExistence type="inferred from homology"/>
<evidence type="ECO:0000313" key="9">
    <source>
        <dbReference type="EMBL" id="MBO8414268.1"/>
    </source>
</evidence>
<dbReference type="CDD" id="cd02440">
    <property type="entry name" value="AdoMet_MTases"/>
    <property type="match status" value="1"/>
</dbReference>
<keyword evidence="6 7" id="KW-0694">RNA-binding</keyword>
<dbReference type="PANTHER" id="PTHR11727:SF7">
    <property type="entry name" value="DIMETHYLADENOSINE TRANSFERASE-RELATED"/>
    <property type="match status" value="1"/>
</dbReference>
<feature type="domain" description="Ribosomal RNA adenine methylase transferase N-terminal" evidence="8">
    <location>
        <begin position="32"/>
        <end position="197"/>
    </location>
</feature>